<feature type="non-terminal residue" evidence="2">
    <location>
        <position position="1"/>
    </location>
</feature>
<accession>A0A0S4IW65</accession>
<dbReference type="AlphaFoldDB" id="A0A0S4IW65"/>
<sequence>AGLRLLSAHVAKAVGWPAGVLVVAWRMPCLEVAAGRSLPLEGSGRRVSCLGGGRSAQSHTPIEGSSNIGGGGTPGRNHTSSYHLHATACWDCSQSTTTAAAAVLEHQDNLHQGAFSRRFRGVAWCWWASSGDDIISFPY</sequence>
<feature type="region of interest" description="Disordered" evidence="1">
    <location>
        <begin position="53"/>
        <end position="77"/>
    </location>
</feature>
<evidence type="ECO:0000313" key="2">
    <source>
        <dbReference type="EMBL" id="CUG25862.1"/>
    </source>
</evidence>
<gene>
    <name evidence="2" type="ORF">BSAL_76490</name>
</gene>
<evidence type="ECO:0000313" key="3">
    <source>
        <dbReference type="Proteomes" id="UP000051952"/>
    </source>
</evidence>
<keyword evidence="3" id="KW-1185">Reference proteome</keyword>
<proteinExistence type="predicted"/>
<dbReference type="VEuPathDB" id="TriTrypDB:BSAL_76490"/>
<protein>
    <submittedName>
        <fullName evidence="2">Uncharacterized protein</fullName>
    </submittedName>
</protein>
<reference evidence="3" key="1">
    <citation type="submission" date="2015-09" db="EMBL/GenBank/DDBJ databases">
        <authorList>
            <consortium name="Pathogen Informatics"/>
        </authorList>
    </citation>
    <scope>NUCLEOTIDE SEQUENCE [LARGE SCALE GENOMIC DNA]</scope>
    <source>
        <strain evidence="3">Lake Konstanz</strain>
    </source>
</reference>
<dbReference type="EMBL" id="CYKH01000720">
    <property type="protein sequence ID" value="CUG25862.1"/>
    <property type="molecule type" value="Genomic_DNA"/>
</dbReference>
<dbReference type="Proteomes" id="UP000051952">
    <property type="component" value="Unassembled WGS sequence"/>
</dbReference>
<name>A0A0S4IW65_BODSA</name>
<evidence type="ECO:0000256" key="1">
    <source>
        <dbReference type="SAM" id="MobiDB-lite"/>
    </source>
</evidence>
<organism evidence="2 3">
    <name type="scientific">Bodo saltans</name>
    <name type="common">Flagellated protozoan</name>
    <dbReference type="NCBI Taxonomy" id="75058"/>
    <lineage>
        <taxon>Eukaryota</taxon>
        <taxon>Discoba</taxon>
        <taxon>Euglenozoa</taxon>
        <taxon>Kinetoplastea</taxon>
        <taxon>Metakinetoplastina</taxon>
        <taxon>Eubodonida</taxon>
        <taxon>Bodonidae</taxon>
        <taxon>Bodo</taxon>
    </lineage>
</organism>